<reference evidence="1 2" key="1">
    <citation type="journal article" date="2019" name="Commun. Biol.">
        <title>The bagworm genome reveals a unique fibroin gene that provides high tensile strength.</title>
        <authorList>
            <person name="Kono N."/>
            <person name="Nakamura H."/>
            <person name="Ohtoshi R."/>
            <person name="Tomita M."/>
            <person name="Numata K."/>
            <person name="Arakawa K."/>
        </authorList>
    </citation>
    <scope>NUCLEOTIDE SEQUENCE [LARGE SCALE GENOMIC DNA]</scope>
</reference>
<organism evidence="1 2">
    <name type="scientific">Eumeta variegata</name>
    <name type="common">Bagworm moth</name>
    <name type="synonym">Eumeta japonica</name>
    <dbReference type="NCBI Taxonomy" id="151549"/>
    <lineage>
        <taxon>Eukaryota</taxon>
        <taxon>Metazoa</taxon>
        <taxon>Ecdysozoa</taxon>
        <taxon>Arthropoda</taxon>
        <taxon>Hexapoda</taxon>
        <taxon>Insecta</taxon>
        <taxon>Pterygota</taxon>
        <taxon>Neoptera</taxon>
        <taxon>Endopterygota</taxon>
        <taxon>Lepidoptera</taxon>
        <taxon>Glossata</taxon>
        <taxon>Ditrysia</taxon>
        <taxon>Tineoidea</taxon>
        <taxon>Psychidae</taxon>
        <taxon>Oiketicinae</taxon>
        <taxon>Eumeta</taxon>
    </lineage>
</organism>
<evidence type="ECO:0000313" key="2">
    <source>
        <dbReference type="Proteomes" id="UP000299102"/>
    </source>
</evidence>
<dbReference type="Proteomes" id="UP000299102">
    <property type="component" value="Unassembled WGS sequence"/>
</dbReference>
<sequence length="125" mass="13828">MAPETAHSIRLCLPSVRRAIASFVALKERISSAFVVSNTWRSAAYFPDPTLCTCDGDKSALSDCTQVAAQARPSAAIPDRPRDAVSFNGVDYFTKASCKAVFSKFIKMRLRDFVVLETNRQTINY</sequence>
<accession>A0A4C2A1X2</accession>
<name>A0A4C2A1X2_EUMVA</name>
<dbReference type="AlphaFoldDB" id="A0A4C2A1X2"/>
<protein>
    <submittedName>
        <fullName evidence="1">Uncharacterized protein</fullName>
    </submittedName>
</protein>
<gene>
    <name evidence="1" type="ORF">EVAR_57277_1</name>
</gene>
<comment type="caution">
    <text evidence="1">The sequence shown here is derived from an EMBL/GenBank/DDBJ whole genome shotgun (WGS) entry which is preliminary data.</text>
</comment>
<evidence type="ECO:0000313" key="1">
    <source>
        <dbReference type="EMBL" id="GBP92907.1"/>
    </source>
</evidence>
<dbReference type="EMBL" id="BGZK01002321">
    <property type="protein sequence ID" value="GBP92907.1"/>
    <property type="molecule type" value="Genomic_DNA"/>
</dbReference>
<proteinExistence type="predicted"/>
<keyword evidence="2" id="KW-1185">Reference proteome</keyword>